<evidence type="ECO:0000256" key="2">
    <source>
        <dbReference type="PROSITE-ProRule" id="PRU00284"/>
    </source>
</evidence>
<dbReference type="InterPro" id="IPR025991">
    <property type="entry name" value="Chemoreceptor_zinc-bind_dom"/>
</dbReference>
<dbReference type="PANTHER" id="PTHR32089:SF112">
    <property type="entry name" value="LYSOZYME-LIKE PROTEIN-RELATED"/>
    <property type="match status" value="1"/>
</dbReference>
<dbReference type="KEGG" id="shal:SHALO_0202"/>
<evidence type="ECO:0000256" key="1">
    <source>
        <dbReference type="ARBA" id="ARBA00023224"/>
    </source>
</evidence>
<dbReference type="SMART" id="SM00283">
    <property type="entry name" value="MA"/>
    <property type="match status" value="1"/>
</dbReference>
<keyword evidence="1 2" id="KW-0807">Transducer</keyword>
<evidence type="ECO:0000313" key="4">
    <source>
        <dbReference type="EMBL" id="AOO63999.1"/>
    </source>
</evidence>
<sequence>MQSFLTRFNDSKLTFFALFVLVACGSYFAGYTDTMATSGLLLGVGVGSFFGSRKTMQCDVDIYEKVLNVVKEAAKGNLEPRVVNVNPKQPMSEVAYAINDLLDQMEALMRETKTSIESASQGKTYRNIFNEGFRGLFAINARYLSEGVTGISEGQKGKARGMLSSAFSDLGNGNNGVINIQQDLSNSIQEMSQITEVSNMTAEKSNDSLETVIELSSGIQELLELLASTNEAITSLSERTSEISSVANLIKDIADQTNLLALNAAIEAARAGEHGRGFAVVADEVRKLAERTQKATQEIAMTIQTLQQETNGIHSNSDRISVIANTSGQNVIHFEDALRAFNKDANATADISYKLENKIFTILAKIDHVVYKTNAYSAVLNEKPDTAFSDHETCRLGKWYKEPTTQQRFGSTKSYPMLHEPHKAVHHAVLENMQLLKNGYTSETISHFINNFKKMEDASTSLFTLLDSMIQESSSECRATKK</sequence>
<protein>
    <submittedName>
        <fullName evidence="4">Methyl-accepting chemotaxis protein</fullName>
    </submittedName>
</protein>
<dbReference type="Proteomes" id="UP000094609">
    <property type="component" value="Chromosome"/>
</dbReference>
<dbReference type="Pfam" id="PF00015">
    <property type="entry name" value="MCPsignal"/>
    <property type="match status" value="1"/>
</dbReference>
<dbReference type="PROSITE" id="PS50111">
    <property type="entry name" value="CHEMOTAXIS_TRANSDUC_2"/>
    <property type="match status" value="1"/>
</dbReference>
<dbReference type="SUPFAM" id="SSF58104">
    <property type="entry name" value="Methyl-accepting chemotaxis protein (MCP) signaling domain"/>
    <property type="match status" value="1"/>
</dbReference>
<reference evidence="5" key="1">
    <citation type="submission" date="2016-08" db="EMBL/GenBank/DDBJ databases">
        <title>Complete genome sequence of the organohalide-respiring Epsilonproteobacterium Sulfurospirillum halorespirans.</title>
        <authorList>
            <person name="Goris T."/>
            <person name="Zimmermann J."/>
            <person name="Schenz B."/>
            <person name="Lemos M."/>
            <person name="Hackermueller J."/>
            <person name="Diekert G."/>
        </authorList>
    </citation>
    <scope>NUCLEOTIDE SEQUENCE [LARGE SCALE GENOMIC DNA]</scope>
    <source>
        <strain>DSM 13726</strain>
        <strain evidence="5">PCE-M2</strain>
    </source>
</reference>
<dbReference type="STRING" id="1193502.SHALO_0202"/>
<dbReference type="AlphaFoldDB" id="A0A1D7TG80"/>
<name>A0A1D7TG80_9BACT</name>
<dbReference type="GO" id="GO:0016020">
    <property type="term" value="C:membrane"/>
    <property type="evidence" value="ECO:0007669"/>
    <property type="project" value="InterPro"/>
</dbReference>
<accession>A0A1D7TG80</accession>
<feature type="domain" description="Methyl-accepting transducer" evidence="3">
    <location>
        <begin position="182"/>
        <end position="311"/>
    </location>
</feature>
<dbReference type="InterPro" id="IPR004089">
    <property type="entry name" value="MCPsignal_dom"/>
</dbReference>
<evidence type="ECO:0000259" key="3">
    <source>
        <dbReference type="PROSITE" id="PS50111"/>
    </source>
</evidence>
<proteinExistence type="predicted"/>
<dbReference type="CDD" id="cd11386">
    <property type="entry name" value="MCP_signal"/>
    <property type="match status" value="1"/>
</dbReference>
<gene>
    <name evidence="4" type="ORF">SHALO_0202</name>
</gene>
<evidence type="ECO:0000313" key="5">
    <source>
        <dbReference type="Proteomes" id="UP000094609"/>
    </source>
</evidence>
<dbReference type="EMBL" id="CP017111">
    <property type="protein sequence ID" value="AOO63999.1"/>
    <property type="molecule type" value="Genomic_DNA"/>
</dbReference>
<keyword evidence="5" id="KW-1185">Reference proteome</keyword>
<organism evidence="4 5">
    <name type="scientific">Sulfurospirillum halorespirans DSM 13726</name>
    <dbReference type="NCBI Taxonomy" id="1193502"/>
    <lineage>
        <taxon>Bacteria</taxon>
        <taxon>Pseudomonadati</taxon>
        <taxon>Campylobacterota</taxon>
        <taxon>Epsilonproteobacteria</taxon>
        <taxon>Campylobacterales</taxon>
        <taxon>Sulfurospirillaceae</taxon>
        <taxon>Sulfurospirillum</taxon>
    </lineage>
</organism>
<dbReference type="Pfam" id="PF13682">
    <property type="entry name" value="CZB"/>
    <property type="match status" value="1"/>
</dbReference>
<dbReference type="PROSITE" id="PS51257">
    <property type="entry name" value="PROKAR_LIPOPROTEIN"/>
    <property type="match status" value="1"/>
</dbReference>
<dbReference type="PANTHER" id="PTHR32089">
    <property type="entry name" value="METHYL-ACCEPTING CHEMOTAXIS PROTEIN MCPB"/>
    <property type="match status" value="1"/>
</dbReference>
<dbReference type="PATRIC" id="fig|1193502.14.peg.206"/>
<dbReference type="Gene3D" id="1.10.287.950">
    <property type="entry name" value="Methyl-accepting chemotaxis protein"/>
    <property type="match status" value="1"/>
</dbReference>
<dbReference type="GO" id="GO:0007165">
    <property type="term" value="P:signal transduction"/>
    <property type="evidence" value="ECO:0007669"/>
    <property type="project" value="UniProtKB-KW"/>
</dbReference>